<protein>
    <submittedName>
        <fullName evidence="2">Uncharacterized protein</fullName>
    </submittedName>
</protein>
<gene>
    <name evidence="2" type="ORF">K8V30_01240</name>
</gene>
<evidence type="ECO:0000313" key="3">
    <source>
        <dbReference type="Proteomes" id="UP000700212"/>
    </source>
</evidence>
<dbReference type="AlphaFoldDB" id="A0A921NA62"/>
<dbReference type="Proteomes" id="UP000700212">
    <property type="component" value="Unassembled WGS sequence"/>
</dbReference>
<feature type="transmembrane region" description="Helical" evidence="1">
    <location>
        <begin position="47"/>
        <end position="67"/>
    </location>
</feature>
<dbReference type="EMBL" id="DYTV01000013">
    <property type="protein sequence ID" value="HJH10312.1"/>
    <property type="molecule type" value="Genomic_DNA"/>
</dbReference>
<keyword evidence="1" id="KW-0472">Membrane</keyword>
<evidence type="ECO:0000256" key="1">
    <source>
        <dbReference type="SAM" id="Phobius"/>
    </source>
</evidence>
<keyword evidence="1" id="KW-0812">Transmembrane</keyword>
<name>A0A921NA62_9BACL</name>
<comment type="caution">
    <text evidence="2">The sequence shown here is derived from an EMBL/GenBank/DDBJ whole genome shotgun (WGS) entry which is preliminary data.</text>
</comment>
<feature type="transmembrane region" description="Helical" evidence="1">
    <location>
        <begin position="6"/>
        <end position="26"/>
    </location>
</feature>
<reference evidence="2" key="1">
    <citation type="journal article" date="2021" name="PeerJ">
        <title>Extensive microbial diversity within the chicken gut microbiome revealed by metagenomics and culture.</title>
        <authorList>
            <person name="Gilroy R."/>
            <person name="Ravi A."/>
            <person name="Getino M."/>
            <person name="Pursley I."/>
            <person name="Horton D.L."/>
            <person name="Alikhan N.F."/>
            <person name="Baker D."/>
            <person name="Gharbi K."/>
            <person name="Hall N."/>
            <person name="Watson M."/>
            <person name="Adriaenssens E.M."/>
            <person name="Foster-Nyarko E."/>
            <person name="Jarju S."/>
            <person name="Secka A."/>
            <person name="Antonio M."/>
            <person name="Oren A."/>
            <person name="Chaudhuri R.R."/>
            <person name="La Ragione R."/>
            <person name="Hildebrand F."/>
            <person name="Pallen M.J."/>
        </authorList>
    </citation>
    <scope>NUCLEOTIDE SEQUENCE</scope>
    <source>
        <strain evidence="2">CHK160-4876</strain>
    </source>
</reference>
<feature type="transmembrane region" description="Helical" evidence="1">
    <location>
        <begin position="73"/>
        <end position="96"/>
    </location>
</feature>
<reference evidence="2" key="2">
    <citation type="submission" date="2021-09" db="EMBL/GenBank/DDBJ databases">
        <authorList>
            <person name="Gilroy R."/>
        </authorList>
    </citation>
    <scope>NUCLEOTIDE SEQUENCE</scope>
    <source>
        <strain evidence="2">CHK160-4876</strain>
    </source>
</reference>
<evidence type="ECO:0000313" key="2">
    <source>
        <dbReference type="EMBL" id="HJH10312.1"/>
    </source>
</evidence>
<proteinExistence type="predicted"/>
<organism evidence="2 3">
    <name type="scientific">Metalysinibacillus jejuensis</name>
    <dbReference type="NCBI Taxonomy" id="914327"/>
    <lineage>
        <taxon>Bacteria</taxon>
        <taxon>Bacillati</taxon>
        <taxon>Bacillota</taxon>
        <taxon>Bacilli</taxon>
        <taxon>Bacillales</taxon>
        <taxon>Caryophanaceae</taxon>
        <taxon>Metalysinibacillus</taxon>
    </lineage>
</organism>
<sequence length="104" mass="11465">MPVPQVLIVFLYVTMVPFYRAIYHTLKGLQHLIRGQPIDQQLVRVKHNAIVLAIMYVLALPVAYYLADLNDAPGVIVLSLIILGITVAVIAASNVLRTIVRSSS</sequence>
<keyword evidence="1" id="KW-1133">Transmembrane helix</keyword>
<accession>A0A921NA62</accession>